<sequence length="173" mass="19926">MQEQYKSANDKIHAPQELLEKTRKQMRKEKSKRKVFYIVRNGAAVACLCLAILGTWRFAARDKVYVEEIQVASAQWNIERNLGKTDTDKTGENAKDSEKTEGNIELHTGEEKDIAPRELWDVKPSKVNGCEVHIGKTGESKWFAAYKKEGKYCYLKGEDISYEDFLAYLKKQL</sequence>
<dbReference type="Proteomes" id="UP001652394">
    <property type="component" value="Unassembled WGS sequence"/>
</dbReference>
<evidence type="ECO:0000313" key="4">
    <source>
        <dbReference type="Proteomes" id="UP001652394"/>
    </source>
</evidence>
<dbReference type="RefSeq" id="WP_059067224.1">
    <property type="nucleotide sequence ID" value="NZ_JAOQJX010000016.1"/>
</dbReference>
<feature type="region of interest" description="Disordered" evidence="1">
    <location>
        <begin position="83"/>
        <end position="104"/>
    </location>
</feature>
<dbReference type="EMBL" id="JAOQJX010000016">
    <property type="protein sequence ID" value="MCU6748131.1"/>
    <property type="molecule type" value="Genomic_DNA"/>
</dbReference>
<keyword evidence="2" id="KW-1133">Transmembrane helix</keyword>
<name>A0ABT2TDQ4_9FIRM</name>
<keyword evidence="2" id="KW-0472">Membrane</keyword>
<evidence type="ECO:0000256" key="1">
    <source>
        <dbReference type="SAM" id="MobiDB-lite"/>
    </source>
</evidence>
<evidence type="ECO:0008006" key="5">
    <source>
        <dbReference type="Google" id="ProtNLM"/>
    </source>
</evidence>
<organism evidence="3 4">
    <name type="scientific">Faecalicatena acetigenes</name>
    <dbReference type="NCBI Taxonomy" id="2981790"/>
    <lineage>
        <taxon>Bacteria</taxon>
        <taxon>Bacillati</taxon>
        <taxon>Bacillota</taxon>
        <taxon>Clostridia</taxon>
        <taxon>Lachnospirales</taxon>
        <taxon>Lachnospiraceae</taxon>
        <taxon>Faecalicatena</taxon>
    </lineage>
</organism>
<keyword evidence="2" id="KW-0812">Transmembrane</keyword>
<evidence type="ECO:0000256" key="2">
    <source>
        <dbReference type="SAM" id="Phobius"/>
    </source>
</evidence>
<reference evidence="3 4" key="1">
    <citation type="journal article" date="2021" name="ISME Commun">
        <title>Automated analysis of genomic sequences facilitates high-throughput and comprehensive description of bacteria.</title>
        <authorList>
            <person name="Hitch T.C.A."/>
        </authorList>
    </citation>
    <scope>NUCLEOTIDE SEQUENCE [LARGE SCALE GENOMIC DNA]</scope>
    <source>
        <strain evidence="3 4">H2_18</strain>
    </source>
</reference>
<comment type="caution">
    <text evidence="3">The sequence shown here is derived from an EMBL/GenBank/DDBJ whole genome shotgun (WGS) entry which is preliminary data.</text>
</comment>
<accession>A0ABT2TDQ4</accession>
<evidence type="ECO:0000313" key="3">
    <source>
        <dbReference type="EMBL" id="MCU6748131.1"/>
    </source>
</evidence>
<protein>
    <recommendedName>
        <fullName evidence="5">DUF4367 domain-containing protein</fullName>
    </recommendedName>
</protein>
<proteinExistence type="predicted"/>
<gene>
    <name evidence="3" type="ORF">OCV51_10780</name>
</gene>
<keyword evidence="4" id="KW-1185">Reference proteome</keyword>
<feature type="transmembrane region" description="Helical" evidence="2">
    <location>
        <begin position="35"/>
        <end position="56"/>
    </location>
</feature>